<dbReference type="Gene3D" id="3.20.20.60">
    <property type="entry name" value="Phosphoenolpyruvate-binding domains"/>
    <property type="match status" value="1"/>
</dbReference>
<dbReference type="PANTHER" id="PTHR32308">
    <property type="entry name" value="LYASE BETA SUBUNIT, PUTATIVE (AFU_ORTHOLOGUE AFUA_4G13030)-RELATED"/>
    <property type="match status" value="1"/>
</dbReference>
<evidence type="ECO:0000259" key="4">
    <source>
        <dbReference type="Pfam" id="PF03328"/>
    </source>
</evidence>
<proteinExistence type="predicted"/>
<evidence type="ECO:0000256" key="2">
    <source>
        <dbReference type="ARBA" id="ARBA00022723"/>
    </source>
</evidence>
<dbReference type="Pfam" id="PF03328">
    <property type="entry name" value="HpcH_HpaI"/>
    <property type="match status" value="1"/>
</dbReference>
<organism evidence="5 6">
    <name type="scientific">Streptomyces ochraceiscleroticus</name>
    <dbReference type="NCBI Taxonomy" id="47761"/>
    <lineage>
        <taxon>Bacteria</taxon>
        <taxon>Bacillati</taxon>
        <taxon>Actinomycetota</taxon>
        <taxon>Actinomycetes</taxon>
        <taxon>Kitasatosporales</taxon>
        <taxon>Streptomycetaceae</taxon>
        <taxon>Streptomyces</taxon>
    </lineage>
</organism>
<dbReference type="Proteomes" id="UP001596139">
    <property type="component" value="Unassembled WGS sequence"/>
</dbReference>
<comment type="caution">
    <text evidence="5">The sequence shown here is derived from an EMBL/GenBank/DDBJ whole genome shotgun (WGS) entry which is preliminary data.</text>
</comment>
<dbReference type="SUPFAM" id="SSF51621">
    <property type="entry name" value="Phosphoenolpyruvate/pyruvate domain"/>
    <property type="match status" value="1"/>
</dbReference>
<keyword evidence="5" id="KW-0456">Lyase</keyword>
<keyword evidence="2" id="KW-0479">Metal-binding</keyword>
<keyword evidence="6" id="KW-1185">Reference proteome</keyword>
<evidence type="ECO:0000313" key="6">
    <source>
        <dbReference type="Proteomes" id="UP001596139"/>
    </source>
</evidence>
<reference evidence="6" key="1">
    <citation type="journal article" date="2019" name="Int. J. Syst. Evol. Microbiol.">
        <title>The Global Catalogue of Microorganisms (GCM) 10K type strain sequencing project: providing services to taxonomists for standard genome sequencing and annotation.</title>
        <authorList>
            <consortium name="The Broad Institute Genomics Platform"/>
            <consortium name="The Broad Institute Genome Sequencing Center for Infectious Disease"/>
            <person name="Wu L."/>
            <person name="Ma J."/>
        </authorList>
    </citation>
    <scope>NUCLEOTIDE SEQUENCE [LARGE SCALE GENOMIC DNA]</scope>
    <source>
        <strain evidence="6">CGMCC 1.15180</strain>
    </source>
</reference>
<sequence length="278" mass="29429">MQCEARTLLFVPGDRPERFAKAAASGADGVLIDLEDAVAPDAKVQARKEAVAWLAEHHGFVRVNATDTPWHADDIAALAKAGRLRGVVLPKSSTARQVASVIHRLPAGVPLLALVESALGLREVAAIADVPGVSRLLFGSIDYALDTGVIASSPEEPELAWARSALVNASRAAGLPAPLDGVHAQIDDEQGLAASSRRSRALGFGGRLCVHPRQITTVHRAWQPSSAEVQWARRVLQAADDAKGAAVQVDGQMIDLPRLQWARALLSLAHVTAGRPPR</sequence>
<dbReference type="InterPro" id="IPR005000">
    <property type="entry name" value="Aldolase/citrate-lyase_domain"/>
</dbReference>
<dbReference type="EMBL" id="JBHSPX010000003">
    <property type="protein sequence ID" value="MFC6062757.1"/>
    <property type="molecule type" value="Genomic_DNA"/>
</dbReference>
<accession>A0ABW1MIH1</accession>
<gene>
    <name evidence="5" type="ORF">ACFP4F_09350</name>
</gene>
<dbReference type="GO" id="GO:0016829">
    <property type="term" value="F:lyase activity"/>
    <property type="evidence" value="ECO:0007669"/>
    <property type="project" value="UniProtKB-KW"/>
</dbReference>
<dbReference type="PANTHER" id="PTHR32308:SF10">
    <property type="entry name" value="CITRATE LYASE SUBUNIT BETA"/>
    <property type="match status" value="1"/>
</dbReference>
<evidence type="ECO:0000256" key="3">
    <source>
        <dbReference type="ARBA" id="ARBA00022842"/>
    </source>
</evidence>
<keyword evidence="3" id="KW-0460">Magnesium</keyword>
<dbReference type="InterPro" id="IPR015813">
    <property type="entry name" value="Pyrv/PenolPyrv_kinase-like_dom"/>
</dbReference>
<dbReference type="InterPro" id="IPR011206">
    <property type="entry name" value="Citrate_lyase_beta/mcl1/mcl2"/>
</dbReference>
<name>A0ABW1MIH1_9ACTN</name>
<dbReference type="PIRSF" id="PIRSF015582">
    <property type="entry name" value="Cit_lyase_B"/>
    <property type="match status" value="1"/>
</dbReference>
<evidence type="ECO:0000313" key="5">
    <source>
        <dbReference type="EMBL" id="MFC6062757.1"/>
    </source>
</evidence>
<protein>
    <submittedName>
        <fullName evidence="5">HpcH/HpaI aldolase/citrate lyase family protein</fullName>
    </submittedName>
</protein>
<evidence type="ECO:0000256" key="1">
    <source>
        <dbReference type="ARBA" id="ARBA00001946"/>
    </source>
</evidence>
<dbReference type="RefSeq" id="WP_037800329.1">
    <property type="nucleotide sequence ID" value="NZ_JBHSPX010000003.1"/>
</dbReference>
<comment type="cofactor">
    <cofactor evidence="1">
        <name>Mg(2+)</name>
        <dbReference type="ChEBI" id="CHEBI:18420"/>
    </cofactor>
</comment>
<feature type="domain" description="HpcH/HpaI aldolase/citrate lyase" evidence="4">
    <location>
        <begin position="6"/>
        <end position="212"/>
    </location>
</feature>
<dbReference type="InterPro" id="IPR040442">
    <property type="entry name" value="Pyrv_kinase-like_dom_sf"/>
</dbReference>